<feature type="non-terminal residue" evidence="2">
    <location>
        <position position="1"/>
    </location>
</feature>
<dbReference type="InterPro" id="IPR012341">
    <property type="entry name" value="6hp_glycosidase-like_sf"/>
</dbReference>
<name>A0ABX9Q2I1_9BACT</name>
<feature type="domain" description="Glycoside hydrolase family 65 central catalytic" evidence="1">
    <location>
        <begin position="31"/>
        <end position="146"/>
    </location>
</feature>
<gene>
    <name evidence="2" type="ORF">D7Y13_43080</name>
</gene>
<evidence type="ECO:0000313" key="2">
    <source>
        <dbReference type="EMBL" id="RKH81571.1"/>
    </source>
</evidence>
<keyword evidence="2" id="KW-0378">Hydrolase</keyword>
<dbReference type="PANTHER" id="PTHR11051">
    <property type="entry name" value="GLYCOSYL HYDROLASE-RELATED"/>
    <property type="match status" value="1"/>
</dbReference>
<protein>
    <submittedName>
        <fullName evidence="2">Glycoside hydrolase family 65 protein</fullName>
    </submittedName>
</protein>
<sequence length="146" mass="16650">QYSEQRRWLDEFWSRADVEVDGQPEVQQAIRWNLFQLAQATGRAEQSGVPAKGVSGSGYGGHYFWDTEIYVLPFLTYTSPWMAHSALRFRYNMLPAAHRRAEDLAQAGALFPWRTINGEEASAYYAAGTAQYHIDADISYALMKYV</sequence>
<dbReference type="InterPro" id="IPR005195">
    <property type="entry name" value="Glyco_hydro_65_M"/>
</dbReference>
<dbReference type="Proteomes" id="UP000278907">
    <property type="component" value="Unassembled WGS sequence"/>
</dbReference>
<dbReference type="InterPro" id="IPR008928">
    <property type="entry name" value="6-hairpin_glycosidase_sf"/>
</dbReference>
<dbReference type="Pfam" id="PF03632">
    <property type="entry name" value="Glyco_hydro_65m"/>
    <property type="match status" value="1"/>
</dbReference>
<evidence type="ECO:0000313" key="3">
    <source>
        <dbReference type="Proteomes" id="UP000278907"/>
    </source>
</evidence>
<feature type="non-terminal residue" evidence="2">
    <location>
        <position position="146"/>
    </location>
</feature>
<dbReference type="Gene3D" id="1.50.10.10">
    <property type="match status" value="1"/>
</dbReference>
<dbReference type="PANTHER" id="PTHR11051:SF13">
    <property type="entry name" value="GLYCOSYL TRANSFERASE"/>
    <property type="match status" value="1"/>
</dbReference>
<reference evidence="2 3" key="1">
    <citation type="submission" date="2018-09" db="EMBL/GenBank/DDBJ databases">
        <authorList>
            <person name="Livingstone P.G."/>
            <person name="Whitworth D.E."/>
        </authorList>
    </citation>
    <scope>NUCLEOTIDE SEQUENCE [LARGE SCALE GENOMIC DNA]</scope>
    <source>
        <strain evidence="2 3">CA031B</strain>
    </source>
</reference>
<dbReference type="EMBL" id="RAWI01001067">
    <property type="protein sequence ID" value="RKH81571.1"/>
    <property type="molecule type" value="Genomic_DNA"/>
</dbReference>
<dbReference type="SUPFAM" id="SSF48208">
    <property type="entry name" value="Six-hairpin glycosidases"/>
    <property type="match status" value="1"/>
</dbReference>
<keyword evidence="3" id="KW-1185">Reference proteome</keyword>
<accession>A0ABX9Q2I1</accession>
<dbReference type="GO" id="GO:0016787">
    <property type="term" value="F:hydrolase activity"/>
    <property type="evidence" value="ECO:0007669"/>
    <property type="project" value="UniProtKB-KW"/>
</dbReference>
<proteinExistence type="predicted"/>
<comment type="caution">
    <text evidence="2">The sequence shown here is derived from an EMBL/GenBank/DDBJ whole genome shotgun (WGS) entry which is preliminary data.</text>
</comment>
<evidence type="ECO:0000259" key="1">
    <source>
        <dbReference type="Pfam" id="PF03632"/>
    </source>
</evidence>
<organism evidence="2 3">
    <name type="scientific">Corallococcus praedator</name>
    <dbReference type="NCBI Taxonomy" id="2316724"/>
    <lineage>
        <taxon>Bacteria</taxon>
        <taxon>Pseudomonadati</taxon>
        <taxon>Myxococcota</taxon>
        <taxon>Myxococcia</taxon>
        <taxon>Myxococcales</taxon>
        <taxon>Cystobacterineae</taxon>
        <taxon>Myxococcaceae</taxon>
        <taxon>Corallococcus</taxon>
    </lineage>
</organism>